<dbReference type="EMBL" id="CP016804">
    <property type="protein sequence ID" value="APE96556.1"/>
    <property type="molecule type" value="Genomic_DNA"/>
</dbReference>
<evidence type="ECO:0000313" key="5">
    <source>
        <dbReference type="Proteomes" id="UP000186165"/>
    </source>
</evidence>
<keyword evidence="1" id="KW-0812">Transmembrane</keyword>
<dbReference type="EMBL" id="CP016070">
    <property type="protein sequence ID" value="AOW81213.1"/>
    <property type="molecule type" value="Genomic_DNA"/>
</dbReference>
<evidence type="ECO:0000313" key="3">
    <source>
        <dbReference type="EMBL" id="APE96556.1"/>
    </source>
</evidence>
<feature type="transmembrane region" description="Helical" evidence="1">
    <location>
        <begin position="12"/>
        <end position="32"/>
    </location>
</feature>
<dbReference type="Proteomes" id="UP000185608">
    <property type="component" value="Chromosome"/>
</dbReference>
<sequence>MNQSGLDTMTVLKVLLAVAAFVVGFVVLGAFVRVLGRLIWLSVGLLVFAVLGLVALRLLRDLL</sequence>
<keyword evidence="1" id="KW-0472">Membrane</keyword>
<accession>A0A1D8S774</accession>
<evidence type="ECO:0000313" key="2">
    <source>
        <dbReference type="EMBL" id="AOW81213.1"/>
    </source>
</evidence>
<evidence type="ECO:0000313" key="4">
    <source>
        <dbReference type="Proteomes" id="UP000185608"/>
    </source>
</evidence>
<dbReference type="AlphaFoldDB" id="A0A1D8S774"/>
<gene>
    <name evidence="3" type="ORF">HSR6_2129</name>
    <name evidence="2" type="ORF">HTSR_2053</name>
</gene>
<dbReference type="GeneID" id="30418659"/>
<accession>A0A1J1AEK1</accession>
<keyword evidence="5" id="KW-1185">Reference proteome</keyword>
<protein>
    <submittedName>
        <fullName evidence="2">Uncharacterized protein</fullName>
    </submittedName>
</protein>
<feature type="transmembrane region" description="Helical" evidence="1">
    <location>
        <begin position="38"/>
        <end position="59"/>
    </location>
</feature>
<organism evidence="2 4">
    <name type="scientific">Halodesulfurarchaeum formicicum</name>
    <dbReference type="NCBI Taxonomy" id="1873524"/>
    <lineage>
        <taxon>Archaea</taxon>
        <taxon>Methanobacteriati</taxon>
        <taxon>Methanobacteriota</taxon>
        <taxon>Stenosarchaea group</taxon>
        <taxon>Halobacteria</taxon>
        <taxon>Halobacteriales</taxon>
        <taxon>Halobacteriaceae</taxon>
        <taxon>Halodesulfurarchaeum</taxon>
    </lineage>
</organism>
<reference evidence="3" key="3">
    <citation type="journal article" date="2017" name="ISME J.">
        <title>Discovery of anaerobic lithoheterotrophic haloarchaea, ubiquitous in hypersaline habitats.</title>
        <authorList>
            <person name="Sorokin D.Y."/>
            <person name="Messina E."/>
            <person name="Smedile F."/>
            <person name="Roman P."/>
            <person name="Damste J.S.S."/>
            <person name="Ciordia S."/>
            <person name="Mena M.C."/>
            <person name="Ferrer M."/>
            <person name="Golyshin P.N."/>
            <person name="Kublanov I.V."/>
            <person name="Samarov N.I."/>
            <person name="Toshchakov S.V."/>
            <person name="La Cono V."/>
            <person name="Yakimov M.M."/>
        </authorList>
    </citation>
    <scope>NUCLEOTIDE SEQUENCE</scope>
    <source>
        <strain evidence="3">HSR6</strain>
    </source>
</reference>
<dbReference type="KEGG" id="hhsr:HSR6_2129"/>
<name>A0A1D8S774_9EURY</name>
<dbReference type="STRING" id="1873524.HSR6_2129"/>
<reference evidence="5" key="2">
    <citation type="submission" date="2016-08" db="EMBL/GenBank/DDBJ databases">
        <title>Discovery of first anaerobic lithoheterotrophic haloarchae widely represented in hypersaline habitats.</title>
        <authorList>
            <person name="Sorokin D.Y."/>
            <person name="Kublanov I.V."/>
            <person name="Roman P."/>
            <person name="Sinninghe Damste J.S."/>
            <person name="Golyshin P.N."/>
            <person name="Rojo D."/>
            <person name="Ciordia S."/>
            <person name="Mena Md.C."/>
            <person name="Ferrer M."/>
            <person name="Smedile F."/>
            <person name="Messina E."/>
            <person name="La Cono V."/>
            <person name="Yakimov M.M."/>
        </authorList>
    </citation>
    <scope>NUCLEOTIDE SEQUENCE [LARGE SCALE GENOMIC DNA]</scope>
    <source>
        <strain evidence="5">HSR6</strain>
    </source>
</reference>
<evidence type="ECO:0000256" key="1">
    <source>
        <dbReference type="SAM" id="Phobius"/>
    </source>
</evidence>
<dbReference type="Proteomes" id="UP000186165">
    <property type="component" value="Chromosome"/>
</dbReference>
<dbReference type="KEGG" id="halh:HTSR_2053"/>
<dbReference type="RefSeq" id="WP_070365854.1">
    <property type="nucleotide sequence ID" value="NZ_CP016070.1"/>
</dbReference>
<proteinExistence type="predicted"/>
<keyword evidence="1" id="KW-1133">Transmembrane helix</keyword>
<reference evidence="2 4" key="1">
    <citation type="submission" date="2016-06" db="EMBL/GenBank/DDBJ databases">
        <title>Discovery of anaerobic lithoheterotrophic haloarchaeon capable of sulfur respiration by hydrogen and formate.</title>
        <authorList>
            <person name="Sorokin D.Y."/>
            <person name="Kublanov I.V."/>
            <person name="Roman P."/>
            <person name="Sinninghe Damste J.S."/>
            <person name="Golyshin P.N."/>
            <person name="Rojo D."/>
            <person name="Ciordia S."/>
            <person name="Mena Md.C."/>
            <person name="Ferrer M."/>
            <person name="Smedile F."/>
            <person name="Messina E."/>
            <person name="La Cono V."/>
            <person name="Yakimov M.M."/>
        </authorList>
    </citation>
    <scope>NUCLEOTIDE SEQUENCE [LARGE SCALE GENOMIC DNA]</scope>
    <source>
        <strain evidence="2 4">HTSR1</strain>
    </source>
</reference>